<sequence length="383" mass="45360">MKQIKILIFIIIIAFPKLMQGQFTQKYSLSTTTGYASNIFKSPDSLAVKIDSIKEVQYKNDLWDNSAYQGFIASVKISNKWGKQELSGKIEPELNYYYALPKKSYFNLRSFLNYKYNFKKKFRFESNLNYYYINRNGTNFDDVELPTPLGYQLLEVNNGLHWRFSKQNRSSFAVVFENKNYAPSIKTHLLYNNIGAEFETKQSFYNNDLQNTIGFRIGYYNRFYEITENKNNIITAKRDWRYIEAGVFYSYPISKIIKLTAGIDYQKRIDKTLTLDGYKMFNPMLALEFEGERYSIKSKFNYKDRLYSNRMGNVENVGDNETPMMHYKYYLFATKGAFQLTKKLYFIANIDFDIRETNKENVNSRSFRGYKIFDVGMGLKYDF</sequence>
<dbReference type="OrthoDB" id="1155466at2"/>
<name>A0A2U1JTG0_9FLAO</name>
<accession>A0A2U1JTG0</accession>
<dbReference type="AlphaFoldDB" id="A0A2U1JTG0"/>
<gene>
    <name evidence="1" type="ORF">DB891_11760</name>
</gene>
<dbReference type="RefSeq" id="WP_116763772.1">
    <property type="nucleotide sequence ID" value="NZ_QCZH01000013.1"/>
</dbReference>
<keyword evidence="2" id="KW-1185">Reference proteome</keyword>
<proteinExistence type="predicted"/>
<evidence type="ECO:0000313" key="2">
    <source>
        <dbReference type="Proteomes" id="UP000245618"/>
    </source>
</evidence>
<dbReference type="EMBL" id="QCZH01000013">
    <property type="protein sequence ID" value="PWA08496.1"/>
    <property type="molecule type" value="Genomic_DNA"/>
</dbReference>
<evidence type="ECO:0000313" key="1">
    <source>
        <dbReference type="EMBL" id="PWA08496.1"/>
    </source>
</evidence>
<protein>
    <submittedName>
        <fullName evidence="1">Uncharacterized protein</fullName>
    </submittedName>
</protein>
<comment type="caution">
    <text evidence="1">The sequence shown here is derived from an EMBL/GenBank/DDBJ whole genome shotgun (WGS) entry which is preliminary data.</text>
</comment>
<dbReference type="Proteomes" id="UP000245618">
    <property type="component" value="Unassembled WGS sequence"/>
</dbReference>
<organism evidence="1 2">
    <name type="scientific">Flavobacterium laiguense</name>
    <dbReference type="NCBI Taxonomy" id="2169409"/>
    <lineage>
        <taxon>Bacteria</taxon>
        <taxon>Pseudomonadati</taxon>
        <taxon>Bacteroidota</taxon>
        <taxon>Flavobacteriia</taxon>
        <taxon>Flavobacteriales</taxon>
        <taxon>Flavobacteriaceae</taxon>
        <taxon>Flavobacterium</taxon>
    </lineage>
</organism>
<reference evidence="1 2" key="1">
    <citation type="submission" date="2018-04" db="EMBL/GenBank/DDBJ databases">
        <title>Flavobacterium sp. nov., isolated from glacier ice.</title>
        <authorList>
            <person name="Liu Q."/>
            <person name="Xin Y.-H."/>
        </authorList>
    </citation>
    <scope>NUCLEOTIDE SEQUENCE [LARGE SCALE GENOMIC DNA]</scope>
    <source>
        <strain evidence="1 2">LB2P30</strain>
    </source>
</reference>